<keyword evidence="1" id="KW-0732">Signal</keyword>
<accession>A0A0N5AZU0</accession>
<feature type="chain" id="PRO_5005893682" evidence="1">
    <location>
        <begin position="20"/>
        <end position="95"/>
    </location>
</feature>
<organism evidence="2 3">
    <name type="scientific">Syphacia muris</name>
    <dbReference type="NCBI Taxonomy" id="451379"/>
    <lineage>
        <taxon>Eukaryota</taxon>
        <taxon>Metazoa</taxon>
        <taxon>Ecdysozoa</taxon>
        <taxon>Nematoda</taxon>
        <taxon>Chromadorea</taxon>
        <taxon>Rhabditida</taxon>
        <taxon>Spirurina</taxon>
        <taxon>Oxyuridomorpha</taxon>
        <taxon>Oxyuroidea</taxon>
        <taxon>Oxyuridae</taxon>
        <taxon>Syphacia</taxon>
    </lineage>
</organism>
<name>A0A0N5AZU0_9BILA</name>
<dbReference type="WBParaSite" id="SMUV_0001052001-mRNA-1">
    <property type="protein sequence ID" value="SMUV_0001052001-mRNA-1"/>
    <property type="gene ID" value="SMUV_0001052001"/>
</dbReference>
<sequence>MKFVAILAFVLSLIVVAFGAGISRAKRQYGYGIHGNMNMGAGYGHGGYGHGGYGHGGYGPGYGRGGYGSGYGPGYHSGQMAANAIRGALGAPYGK</sequence>
<proteinExistence type="predicted"/>
<dbReference type="AlphaFoldDB" id="A0A0N5AZU0"/>
<reference evidence="3" key="1">
    <citation type="submission" date="2017-02" db="UniProtKB">
        <authorList>
            <consortium name="WormBaseParasite"/>
        </authorList>
    </citation>
    <scope>IDENTIFICATION</scope>
</reference>
<evidence type="ECO:0000313" key="3">
    <source>
        <dbReference type="WBParaSite" id="SMUV_0001052001-mRNA-1"/>
    </source>
</evidence>
<evidence type="ECO:0000256" key="1">
    <source>
        <dbReference type="SAM" id="SignalP"/>
    </source>
</evidence>
<dbReference type="Proteomes" id="UP000046393">
    <property type="component" value="Unplaced"/>
</dbReference>
<keyword evidence="2" id="KW-1185">Reference proteome</keyword>
<protein>
    <submittedName>
        <fullName evidence="3">Glycine-rich cell wall structural protein</fullName>
    </submittedName>
</protein>
<evidence type="ECO:0000313" key="2">
    <source>
        <dbReference type="Proteomes" id="UP000046393"/>
    </source>
</evidence>
<feature type="signal peptide" evidence="1">
    <location>
        <begin position="1"/>
        <end position="19"/>
    </location>
</feature>